<dbReference type="PRINTS" id="PR00598">
    <property type="entry name" value="HTHMARR"/>
</dbReference>
<sequence length="147" mass="16064">MFDPSVQPIGLDLAQTAKIVRRAFDDALIAGGGSLPVWSVLISVKLRGAGNQRELAQSVGIQDATLTHHLNAMEANGLLVRRRDPANRRIHLVELTPSGEALFLKLRETAMAFDRQLRAGLDQDDLDKVRSVFSRLRSNVEGKPDGG</sequence>
<evidence type="ECO:0000259" key="1">
    <source>
        <dbReference type="PROSITE" id="PS50995"/>
    </source>
</evidence>
<comment type="caution">
    <text evidence="2">The sequence shown here is derived from an EMBL/GenBank/DDBJ whole genome shotgun (WGS) entry which is preliminary data.</text>
</comment>
<dbReference type="PANTHER" id="PTHR33164:SF43">
    <property type="entry name" value="HTH-TYPE TRANSCRIPTIONAL REPRESSOR YETL"/>
    <property type="match status" value="1"/>
</dbReference>
<dbReference type="GO" id="GO:0006950">
    <property type="term" value="P:response to stress"/>
    <property type="evidence" value="ECO:0007669"/>
    <property type="project" value="TreeGrafter"/>
</dbReference>
<dbReference type="Gene3D" id="1.10.10.10">
    <property type="entry name" value="Winged helix-like DNA-binding domain superfamily/Winged helix DNA-binding domain"/>
    <property type="match status" value="1"/>
</dbReference>
<dbReference type="PROSITE" id="PS50995">
    <property type="entry name" value="HTH_MARR_2"/>
    <property type="match status" value="1"/>
</dbReference>
<dbReference type="AlphaFoldDB" id="A0A1C2DF27"/>
<dbReference type="InterPro" id="IPR000835">
    <property type="entry name" value="HTH_MarR-typ"/>
</dbReference>
<dbReference type="InterPro" id="IPR036390">
    <property type="entry name" value="WH_DNA-bd_sf"/>
</dbReference>
<keyword evidence="3" id="KW-1185">Reference proteome</keyword>
<dbReference type="GO" id="GO:0003700">
    <property type="term" value="F:DNA-binding transcription factor activity"/>
    <property type="evidence" value="ECO:0007669"/>
    <property type="project" value="InterPro"/>
</dbReference>
<evidence type="ECO:0000313" key="3">
    <source>
        <dbReference type="Proteomes" id="UP000094412"/>
    </source>
</evidence>
<dbReference type="STRING" id="1566387.QV13_28160"/>
<dbReference type="OrthoDB" id="6331822at2"/>
<proteinExistence type="predicted"/>
<dbReference type="InterPro" id="IPR036388">
    <property type="entry name" value="WH-like_DNA-bd_sf"/>
</dbReference>
<feature type="domain" description="HTH marR-type" evidence="1">
    <location>
        <begin position="6"/>
        <end position="138"/>
    </location>
</feature>
<protein>
    <submittedName>
        <fullName evidence="2">MarR family transcriptional regulator</fullName>
    </submittedName>
</protein>
<dbReference type="SUPFAM" id="SSF46785">
    <property type="entry name" value="Winged helix' DNA-binding domain"/>
    <property type="match status" value="1"/>
</dbReference>
<evidence type="ECO:0000313" key="2">
    <source>
        <dbReference type="EMBL" id="OCX13372.1"/>
    </source>
</evidence>
<gene>
    <name evidence="2" type="ORF">QV13_28160</name>
</gene>
<organism evidence="2 3">
    <name type="scientific">Mesorhizobium hungaricum</name>
    <dbReference type="NCBI Taxonomy" id="1566387"/>
    <lineage>
        <taxon>Bacteria</taxon>
        <taxon>Pseudomonadati</taxon>
        <taxon>Pseudomonadota</taxon>
        <taxon>Alphaproteobacteria</taxon>
        <taxon>Hyphomicrobiales</taxon>
        <taxon>Phyllobacteriaceae</taxon>
        <taxon>Mesorhizobium</taxon>
    </lineage>
</organism>
<dbReference type="Proteomes" id="UP000094412">
    <property type="component" value="Unassembled WGS sequence"/>
</dbReference>
<accession>A0A1C2DF27</accession>
<reference evidence="2 3" key="1">
    <citation type="submission" date="2016-08" db="EMBL/GenBank/DDBJ databases">
        <title>Whole genome sequence of Mesorhizobium sp. strain UASWS1009 isolated from industrial sewage.</title>
        <authorList>
            <person name="Crovadore J."/>
            <person name="Calmin G."/>
            <person name="Chablais R."/>
            <person name="Cochard B."/>
            <person name="Lefort F."/>
        </authorList>
    </citation>
    <scope>NUCLEOTIDE SEQUENCE [LARGE SCALE GENOMIC DNA]</scope>
    <source>
        <strain evidence="2 3">UASWS1009</strain>
    </source>
</reference>
<dbReference type="Pfam" id="PF01047">
    <property type="entry name" value="MarR"/>
    <property type="match status" value="1"/>
</dbReference>
<dbReference type="InterPro" id="IPR039422">
    <property type="entry name" value="MarR/SlyA-like"/>
</dbReference>
<name>A0A1C2DF27_9HYPH</name>
<dbReference type="EMBL" id="MDEO01000036">
    <property type="protein sequence ID" value="OCX13372.1"/>
    <property type="molecule type" value="Genomic_DNA"/>
</dbReference>
<dbReference type="SMART" id="SM00347">
    <property type="entry name" value="HTH_MARR"/>
    <property type="match status" value="1"/>
</dbReference>
<dbReference type="PANTHER" id="PTHR33164">
    <property type="entry name" value="TRANSCRIPTIONAL REGULATOR, MARR FAMILY"/>
    <property type="match status" value="1"/>
</dbReference>